<feature type="binding site" evidence="8">
    <location>
        <begin position="192"/>
        <end position="194"/>
    </location>
    <ligand>
        <name>beta-D-galactose</name>
        <dbReference type="ChEBI" id="CHEBI:27667"/>
    </ligand>
</feature>
<sequence>MTNISVLLCFIILIAFGFVDCHVANERVGIYELKKGNFSAKFTNLGASLVSLIVPDQNGHLDDVVLGYDSIRDYINGSLPFGAIVGRVANRIRGAQFTLNRVHYKLVANEGNNTLNGGSRGFSHVVWRVSAHRKEGAVPYIQFSYRSFDGEQGFPGDLFVSVMYILTGDDTMRVKMIAIALNKPTPVNLAQHTYWNLGGHNSGDILSHEIQIFGSHITPIDRQLIPTGQIVPVCGTPYDFLKPHTIGSRIKKLPNGYDINYVLDDGLKSGKGSTVKRAAVVHHTKSGRILELSTNAPGMQFYTSNWVKDVKGKGGYIYKPHAGLCLETQGFPNAVNQPNFPSQIVRKGKPYTHSMRFKFSTIGPSA</sequence>
<dbReference type="InterPro" id="IPR008183">
    <property type="entry name" value="Aldose_1/G6P_1-epimerase"/>
</dbReference>
<dbReference type="PANTHER" id="PTHR10091">
    <property type="entry name" value="ALDOSE-1-EPIMERASE"/>
    <property type="match status" value="1"/>
</dbReference>
<dbReference type="InterPro" id="IPR047215">
    <property type="entry name" value="Galactose_mutarotase-like"/>
</dbReference>
<dbReference type="EC" id="5.1.3.3" evidence="5"/>
<dbReference type="GO" id="GO:0006006">
    <property type="term" value="P:glucose metabolic process"/>
    <property type="evidence" value="ECO:0007669"/>
    <property type="project" value="TreeGrafter"/>
</dbReference>
<evidence type="ECO:0000256" key="6">
    <source>
        <dbReference type="PIRSR" id="PIRSR005096-1"/>
    </source>
</evidence>
<dbReference type="PIRSF" id="PIRSF005096">
    <property type="entry name" value="GALM"/>
    <property type="match status" value="1"/>
</dbReference>
<dbReference type="AlphaFoldDB" id="A0A2N9H2G0"/>
<keyword evidence="9" id="KW-0732">Signal</keyword>
<dbReference type="InterPro" id="IPR014718">
    <property type="entry name" value="GH-type_carb-bd"/>
</dbReference>
<evidence type="ECO:0000313" key="10">
    <source>
        <dbReference type="EMBL" id="SPD08716.1"/>
    </source>
</evidence>
<organism evidence="10">
    <name type="scientific">Fagus sylvatica</name>
    <name type="common">Beechnut</name>
    <dbReference type="NCBI Taxonomy" id="28930"/>
    <lineage>
        <taxon>Eukaryota</taxon>
        <taxon>Viridiplantae</taxon>
        <taxon>Streptophyta</taxon>
        <taxon>Embryophyta</taxon>
        <taxon>Tracheophyta</taxon>
        <taxon>Spermatophyta</taxon>
        <taxon>Magnoliopsida</taxon>
        <taxon>eudicotyledons</taxon>
        <taxon>Gunneridae</taxon>
        <taxon>Pentapetalae</taxon>
        <taxon>rosids</taxon>
        <taxon>fabids</taxon>
        <taxon>Fagales</taxon>
        <taxon>Fagaceae</taxon>
        <taxon>Fagus</taxon>
    </lineage>
</organism>
<proteinExistence type="inferred from homology"/>
<evidence type="ECO:0000256" key="7">
    <source>
        <dbReference type="PIRSR" id="PIRSR005096-2"/>
    </source>
</evidence>
<keyword evidence="4 5" id="KW-0119">Carbohydrate metabolism</keyword>
<gene>
    <name evidence="10" type="ORF">FSB_LOCUS36598</name>
</gene>
<feature type="binding site" evidence="7">
    <location>
        <position position="258"/>
    </location>
    <ligand>
        <name>beta-D-galactose</name>
        <dbReference type="ChEBI" id="CHEBI:27667"/>
    </ligand>
</feature>
<protein>
    <recommendedName>
        <fullName evidence="5">Aldose 1-epimerase</fullName>
        <ecNumber evidence="5">5.1.3.3</ecNumber>
    </recommendedName>
</protein>
<dbReference type="InterPro" id="IPR015443">
    <property type="entry name" value="Aldose_1-epimerase"/>
</dbReference>
<feature type="signal peptide" evidence="9">
    <location>
        <begin position="1"/>
        <end position="21"/>
    </location>
</feature>
<feature type="binding site" evidence="8">
    <location>
        <begin position="90"/>
        <end position="91"/>
    </location>
    <ligand>
        <name>beta-D-galactose</name>
        <dbReference type="ChEBI" id="CHEBI:27667"/>
    </ligand>
</feature>
<accession>A0A2N9H2G0</accession>
<evidence type="ECO:0000256" key="2">
    <source>
        <dbReference type="ARBA" id="ARBA00006206"/>
    </source>
</evidence>
<comment type="similarity">
    <text evidence="2 5">Belongs to the aldose epimerase family.</text>
</comment>
<dbReference type="SUPFAM" id="SSF74650">
    <property type="entry name" value="Galactose mutarotase-like"/>
    <property type="match status" value="1"/>
</dbReference>
<evidence type="ECO:0000256" key="4">
    <source>
        <dbReference type="ARBA" id="ARBA00023277"/>
    </source>
</evidence>
<evidence type="ECO:0000256" key="3">
    <source>
        <dbReference type="ARBA" id="ARBA00023235"/>
    </source>
</evidence>
<dbReference type="InterPro" id="IPR011013">
    <property type="entry name" value="Gal_mutarotase_sf_dom"/>
</dbReference>
<dbReference type="PANTHER" id="PTHR10091:SF0">
    <property type="entry name" value="GALACTOSE MUTAROTASE"/>
    <property type="match status" value="1"/>
</dbReference>
<name>A0A2N9H2G0_FAGSY</name>
<evidence type="ECO:0000256" key="5">
    <source>
        <dbReference type="PIRNR" id="PIRNR005096"/>
    </source>
</evidence>
<comment type="catalytic activity">
    <reaction evidence="5">
        <text>alpha-D-glucose = beta-D-glucose</text>
        <dbReference type="Rhea" id="RHEA:10264"/>
        <dbReference type="ChEBI" id="CHEBI:15903"/>
        <dbReference type="ChEBI" id="CHEBI:17925"/>
        <dbReference type="EC" id="5.1.3.3"/>
    </reaction>
</comment>
<dbReference type="Gene3D" id="2.70.98.10">
    <property type="match status" value="1"/>
</dbReference>
<feature type="active site" description="Proton acceptor" evidence="6">
    <location>
        <position position="327"/>
    </location>
</feature>
<dbReference type="GO" id="GO:0030246">
    <property type="term" value="F:carbohydrate binding"/>
    <property type="evidence" value="ECO:0007669"/>
    <property type="project" value="InterPro"/>
</dbReference>
<feature type="active site" description="Proton donor" evidence="6">
    <location>
        <position position="192"/>
    </location>
</feature>
<keyword evidence="3 5" id="KW-0413">Isomerase</keyword>
<evidence type="ECO:0000256" key="8">
    <source>
        <dbReference type="PIRSR" id="PIRSR005096-3"/>
    </source>
</evidence>
<dbReference type="Pfam" id="PF01263">
    <property type="entry name" value="Aldose_epim"/>
    <property type="match status" value="1"/>
</dbReference>
<dbReference type="UniPathway" id="UPA00242"/>
<dbReference type="CDD" id="cd09019">
    <property type="entry name" value="galactose_mutarotase_like"/>
    <property type="match status" value="1"/>
</dbReference>
<evidence type="ECO:0000256" key="9">
    <source>
        <dbReference type="SAM" id="SignalP"/>
    </source>
</evidence>
<comment type="pathway">
    <text evidence="1 5">Carbohydrate metabolism; hexose metabolism.</text>
</comment>
<dbReference type="GO" id="GO:0004034">
    <property type="term" value="F:aldose 1-epimerase activity"/>
    <property type="evidence" value="ECO:0007669"/>
    <property type="project" value="UniProtKB-EC"/>
</dbReference>
<reference evidence="10" key="1">
    <citation type="submission" date="2018-02" db="EMBL/GenBank/DDBJ databases">
        <authorList>
            <person name="Cohen D.B."/>
            <person name="Kent A.D."/>
        </authorList>
    </citation>
    <scope>NUCLEOTIDE SEQUENCE</scope>
</reference>
<evidence type="ECO:0000256" key="1">
    <source>
        <dbReference type="ARBA" id="ARBA00005028"/>
    </source>
</evidence>
<dbReference type="GO" id="GO:0033499">
    <property type="term" value="P:galactose catabolic process via UDP-galactose, Leloir pathway"/>
    <property type="evidence" value="ECO:0007669"/>
    <property type="project" value="TreeGrafter"/>
</dbReference>
<feature type="chain" id="PRO_5014679886" description="Aldose 1-epimerase" evidence="9">
    <location>
        <begin position="22"/>
        <end position="366"/>
    </location>
</feature>
<dbReference type="EMBL" id="OIVN01003090">
    <property type="protein sequence ID" value="SPD08716.1"/>
    <property type="molecule type" value="Genomic_DNA"/>
</dbReference>